<reference evidence="5" key="1">
    <citation type="journal article" date="2018" name="Nat. Microbiol.">
        <title>Leveraging single-cell genomics to expand the fungal tree of life.</title>
        <authorList>
            <person name="Ahrendt S.R."/>
            <person name="Quandt C.A."/>
            <person name="Ciobanu D."/>
            <person name="Clum A."/>
            <person name="Salamov A."/>
            <person name="Andreopoulos B."/>
            <person name="Cheng J.F."/>
            <person name="Woyke T."/>
            <person name="Pelin A."/>
            <person name="Henrissat B."/>
            <person name="Reynolds N.K."/>
            <person name="Benny G.L."/>
            <person name="Smith M.E."/>
            <person name="James T.Y."/>
            <person name="Grigoriev I.V."/>
        </authorList>
    </citation>
    <scope>NUCLEOTIDE SEQUENCE [LARGE SCALE GENOMIC DNA]</scope>
    <source>
        <strain evidence="5">RSA 468</strain>
    </source>
</reference>
<dbReference type="PANTHER" id="PTHR24067">
    <property type="entry name" value="UBIQUITIN-CONJUGATING ENZYME E2"/>
    <property type="match status" value="1"/>
</dbReference>
<evidence type="ECO:0000313" key="4">
    <source>
        <dbReference type="EMBL" id="RKP36107.1"/>
    </source>
</evidence>
<evidence type="ECO:0000259" key="3">
    <source>
        <dbReference type="PROSITE" id="PS50127"/>
    </source>
</evidence>
<protein>
    <submittedName>
        <fullName evidence="4">Ubiquitin-conjugating enzyme/RWD-like protein</fullName>
    </submittedName>
</protein>
<proteinExistence type="predicted"/>
<feature type="compositionally biased region" description="Polar residues" evidence="2">
    <location>
        <begin position="134"/>
        <end position="152"/>
    </location>
</feature>
<feature type="region of interest" description="Disordered" evidence="2">
    <location>
        <begin position="134"/>
        <end position="159"/>
    </location>
</feature>
<evidence type="ECO:0000256" key="2">
    <source>
        <dbReference type="SAM" id="MobiDB-lite"/>
    </source>
</evidence>
<dbReference type="EMBL" id="ML002718">
    <property type="protein sequence ID" value="RKP36107.1"/>
    <property type="molecule type" value="Genomic_DNA"/>
</dbReference>
<name>A0A4P9ZRR8_9FUNG</name>
<feature type="domain" description="UBC core" evidence="3">
    <location>
        <begin position="1"/>
        <end position="129"/>
    </location>
</feature>
<dbReference type="AlphaFoldDB" id="A0A4P9ZRR8"/>
<dbReference type="SUPFAM" id="SSF54495">
    <property type="entry name" value="UBC-like"/>
    <property type="match status" value="1"/>
</dbReference>
<accession>A0A4P9ZRR8</accession>
<gene>
    <name evidence="4" type="ORF">BJ085DRAFT_42166</name>
</gene>
<evidence type="ECO:0000256" key="1">
    <source>
        <dbReference type="ARBA" id="ARBA00022786"/>
    </source>
</evidence>
<dbReference type="InterPro" id="IPR000608">
    <property type="entry name" value="UBC"/>
</dbReference>
<dbReference type="STRING" id="215637.A0A4P9ZRR8"/>
<dbReference type="Pfam" id="PF00179">
    <property type="entry name" value="UQ_con"/>
    <property type="match status" value="1"/>
</dbReference>
<dbReference type="Proteomes" id="UP000268162">
    <property type="component" value="Unassembled WGS sequence"/>
</dbReference>
<dbReference type="InterPro" id="IPR050113">
    <property type="entry name" value="Ub_conjugating_enzyme"/>
</dbReference>
<keyword evidence="1" id="KW-0833">Ubl conjugation pathway</keyword>
<organism evidence="4 5">
    <name type="scientific">Dimargaris cristalligena</name>
    <dbReference type="NCBI Taxonomy" id="215637"/>
    <lineage>
        <taxon>Eukaryota</taxon>
        <taxon>Fungi</taxon>
        <taxon>Fungi incertae sedis</taxon>
        <taxon>Zoopagomycota</taxon>
        <taxon>Kickxellomycotina</taxon>
        <taxon>Dimargaritomycetes</taxon>
        <taxon>Dimargaritales</taxon>
        <taxon>Dimargaritaceae</taxon>
        <taxon>Dimargaris</taxon>
    </lineage>
</organism>
<keyword evidence="5" id="KW-1185">Reference proteome</keyword>
<dbReference type="SMART" id="SM00212">
    <property type="entry name" value="UBCc"/>
    <property type="match status" value="1"/>
</dbReference>
<evidence type="ECO:0000313" key="5">
    <source>
        <dbReference type="Proteomes" id="UP000268162"/>
    </source>
</evidence>
<sequence length="159" mass="18417">MPSFDDIREWFGVIFVHHGPYEGGTFKFVIHIPKDYPQSSPTVEFLTDMFHPLVGLSGEFSIAQRIPEWIPDHHQVYHVLQYIKQCFRKTTLKTIEEKHAFNKKALRMYHNEPTIFTKLATQCAQLSSSESVLYERNNGSNSNNPIQFSPLSDTEGKEK</sequence>
<dbReference type="PROSITE" id="PS50127">
    <property type="entry name" value="UBC_2"/>
    <property type="match status" value="1"/>
</dbReference>
<dbReference type="Gene3D" id="3.10.110.10">
    <property type="entry name" value="Ubiquitin Conjugating Enzyme"/>
    <property type="match status" value="1"/>
</dbReference>
<dbReference type="CDD" id="cd23814">
    <property type="entry name" value="UEV_AKTIP"/>
    <property type="match status" value="1"/>
</dbReference>
<dbReference type="InterPro" id="IPR016135">
    <property type="entry name" value="UBQ-conjugating_enzyme/RWD"/>
</dbReference>